<comment type="subcellular location">
    <subcellularLocation>
        <location evidence="1">Nucleus</location>
    </subcellularLocation>
</comment>
<dbReference type="PANTHER" id="PTHR15137:SF9">
    <property type="entry name" value="TRANSCRIPTION INITIATION FACTOR TFIID SUBUNIT 2"/>
    <property type="match status" value="1"/>
</dbReference>
<evidence type="ECO:0000256" key="7">
    <source>
        <dbReference type="ARBA" id="ARBA00033345"/>
    </source>
</evidence>
<dbReference type="GO" id="GO:0003743">
    <property type="term" value="F:translation initiation factor activity"/>
    <property type="evidence" value="ECO:0007669"/>
    <property type="project" value="UniProtKB-KW"/>
</dbReference>
<dbReference type="Pfam" id="PF25316">
    <property type="entry name" value="TAF2_3rd"/>
    <property type="match status" value="1"/>
</dbReference>
<dbReference type="RefSeq" id="XP_070852843.1">
    <property type="nucleotide sequence ID" value="XM_070996742.1"/>
</dbReference>
<dbReference type="InterPro" id="IPR057345">
    <property type="entry name" value="Ig-like_TAF2"/>
</dbReference>
<dbReference type="InterPro" id="IPR014782">
    <property type="entry name" value="Peptidase_M1_dom"/>
</dbReference>
<feature type="compositionally biased region" description="Basic residues" evidence="8">
    <location>
        <begin position="1163"/>
        <end position="1182"/>
    </location>
</feature>
<keyword evidence="13" id="KW-0648">Protein biosynthesis</keyword>
<evidence type="ECO:0000313" key="12">
    <source>
        <dbReference type="Proteomes" id="UP001652628"/>
    </source>
</evidence>
<evidence type="ECO:0000256" key="8">
    <source>
        <dbReference type="SAM" id="MobiDB-lite"/>
    </source>
</evidence>
<feature type="domain" description="Transcription initiation factor TFIID subunit 2 Ig-like" evidence="10">
    <location>
        <begin position="543"/>
        <end position="661"/>
    </location>
</feature>
<proteinExistence type="inferred from homology"/>
<dbReference type="SUPFAM" id="SSF63737">
    <property type="entry name" value="Leukotriene A4 hydrolase N-terminal domain"/>
    <property type="match status" value="1"/>
</dbReference>
<keyword evidence="4" id="KW-0805">Transcription regulation</keyword>
<evidence type="ECO:0000259" key="11">
    <source>
        <dbReference type="Pfam" id="PF25577"/>
    </source>
</evidence>
<feature type="compositionally biased region" description="Polar residues" evidence="8">
    <location>
        <begin position="1023"/>
        <end position="1032"/>
    </location>
</feature>
<keyword evidence="6" id="KW-0539">Nucleus</keyword>
<dbReference type="CDD" id="cd09839">
    <property type="entry name" value="M1_like_TAF2"/>
    <property type="match status" value="1"/>
</dbReference>
<organism evidence="12 13">
    <name type="scientific">Drosophila suzukii</name>
    <name type="common">Spotted-wing drosophila fruit fly</name>
    <dbReference type="NCBI Taxonomy" id="28584"/>
    <lineage>
        <taxon>Eukaryota</taxon>
        <taxon>Metazoa</taxon>
        <taxon>Ecdysozoa</taxon>
        <taxon>Arthropoda</taxon>
        <taxon>Hexapoda</taxon>
        <taxon>Insecta</taxon>
        <taxon>Pterygota</taxon>
        <taxon>Neoptera</taxon>
        <taxon>Endopterygota</taxon>
        <taxon>Diptera</taxon>
        <taxon>Brachycera</taxon>
        <taxon>Muscomorpha</taxon>
        <taxon>Ephydroidea</taxon>
        <taxon>Drosophilidae</taxon>
        <taxon>Drosophila</taxon>
        <taxon>Sophophora</taxon>
    </lineage>
</organism>
<evidence type="ECO:0000256" key="4">
    <source>
        <dbReference type="ARBA" id="ARBA00023015"/>
    </source>
</evidence>
<protein>
    <recommendedName>
        <fullName evidence="3">Transcription initiation factor TFIID subunit 2</fullName>
    </recommendedName>
    <alternativeName>
        <fullName evidence="7">Transcription initiation factor TFIID 150 kDa subunit</fullName>
    </alternativeName>
</protein>
<dbReference type="Pfam" id="PF25577">
    <property type="entry name" value="TPR_TAF2_C"/>
    <property type="match status" value="1"/>
</dbReference>
<feature type="region of interest" description="Disordered" evidence="8">
    <location>
        <begin position="1146"/>
        <end position="1228"/>
    </location>
</feature>
<feature type="domain" description="Peptidase M1 membrane alanine aminopeptidase" evidence="9">
    <location>
        <begin position="290"/>
        <end position="538"/>
    </location>
</feature>
<dbReference type="PANTHER" id="PTHR15137">
    <property type="entry name" value="TRANSCRIPTION INITIATION FACTOR TFIID"/>
    <property type="match status" value="1"/>
</dbReference>
<dbReference type="SUPFAM" id="SSF55486">
    <property type="entry name" value="Metalloproteases ('zincins'), catalytic domain"/>
    <property type="match status" value="1"/>
</dbReference>
<comment type="similarity">
    <text evidence="2">Belongs to the TAF2 family.</text>
</comment>
<dbReference type="InterPro" id="IPR027268">
    <property type="entry name" value="Peptidase_M4/M1_CTD_sf"/>
</dbReference>
<evidence type="ECO:0000259" key="9">
    <source>
        <dbReference type="Pfam" id="PF01433"/>
    </source>
</evidence>
<dbReference type="Gene3D" id="2.60.40.1730">
    <property type="entry name" value="tricorn interacting facor f3 domain"/>
    <property type="match status" value="1"/>
</dbReference>
<feature type="domain" description="Transcription initiation factor TFIID subunit 2 TPR repeats" evidence="11">
    <location>
        <begin position="662"/>
        <end position="1015"/>
    </location>
</feature>
<keyword evidence="12" id="KW-1185">Reference proteome</keyword>
<dbReference type="Proteomes" id="UP001652628">
    <property type="component" value="Chromosome 3"/>
</dbReference>
<dbReference type="InterPro" id="IPR042097">
    <property type="entry name" value="Aminopeptidase_N-like_N_sf"/>
</dbReference>
<gene>
    <name evidence="13" type="primary">Taf2</name>
</gene>
<accession>A0ABM4TSA4</accession>
<dbReference type="Pfam" id="PF01433">
    <property type="entry name" value="Peptidase_M1"/>
    <property type="match status" value="1"/>
</dbReference>
<evidence type="ECO:0000256" key="6">
    <source>
        <dbReference type="ARBA" id="ARBA00023242"/>
    </source>
</evidence>
<evidence type="ECO:0000256" key="3">
    <source>
        <dbReference type="ARBA" id="ARBA00017363"/>
    </source>
</evidence>
<dbReference type="InterPro" id="IPR037813">
    <property type="entry name" value="TAF2"/>
</dbReference>
<dbReference type="SUPFAM" id="SSF48371">
    <property type="entry name" value="ARM repeat"/>
    <property type="match status" value="1"/>
</dbReference>
<dbReference type="Gene3D" id="1.10.390.10">
    <property type="entry name" value="Neutral Protease Domain 2"/>
    <property type="match status" value="1"/>
</dbReference>
<evidence type="ECO:0000256" key="5">
    <source>
        <dbReference type="ARBA" id="ARBA00023163"/>
    </source>
</evidence>
<dbReference type="InterPro" id="IPR016024">
    <property type="entry name" value="ARM-type_fold"/>
</dbReference>
<sequence>MGEVSKFNFLVFPQFFQEYPNNNFFLFNNTAHQVVSLTGISFERKSIIGVVELTIVPNSENLRLIRLNAKQLRIYSVVLNDVCQAEFVYFDPFQDITHREPKSRVLEVYSKHHLAAAQITDPDANNGELLIQVPPEGYSMIQEGQGLRIRIEFSLENPKSGVHFVIPPTSTDEETQMNCSHMFTNCYENSTRLWFPCVDSFADPCTWRLEFTVDKNLTAVSCGELMEVIMTPDLRKKTFHYTVTTPVCAPNIALAVGQFEIYVDPHMHEVTHFCLPGMLPLLKNTVRYLHEAFEFFEETLSTRYPFSCYKQVFVDELDTDISAYATMSIASVNLLHSIAIIDQTYISRTFMSRAVAEQFFGCFITSHHWSDTWLAKGIAEYLCGLYSRKCFGNNEYRAWVQSELARVVRYEEQYGGIILDCSQPPAPLPVSGTNPSAAASKQQEIVHYFPIKSLHTVSPKYVEAMRRKAHLVIRMLEHRIGQELLIQVFNKQLALATNAASMKIGSGLWSQLLISTNIFIKAIFTVTGKDMSVFMDQWVRTGGHAKFSLTSVFNRKRNTIELEIRQDFVNQRGVRKYNGPLLVQLQELDGTFKHTLQIENTLVKSDITCHSKSRRNKKKKIPLCTGEEVDMDLSAMDDSPVLWIRLDPEMILLRDLIIEQPDFQWQYQLRHERDVTAQFQAIQALQKYPTNATRLALTDTIESERCFYQVRCEAAHSLTKVANQMVASWSGPPAMLNIFRKFFGSFSAPHIIKLNNFSNFQLYFLQKAIPVAMAGLRTSHGICPPEVMRFLFDLFKYNENSRNHYTDAYYRAALVEALGETLTPVVSVAIHGTQITTDSLSTDAKLVLDEVTRLLNMEKHLPSYKYMVSVSCLKVIRKLQKFGHLPSLPHIYRSYAEYGIYLDLRIAAMECLVDFVKVDGRSEDLEHLITLLETDPDPAARHALAQLLINNTPFTRESRSRLDKPNLVDRLWYSINTLAYDTKLRCDIVDLYYALYGSKRPNCLQAGENQSFYKDLMKDNGGSASSVTGSFKKTSEPKPPPQPLMDSLANEPQERHKPAMVTIKRTATEAFEVGDEIIKLERSEEITVLDEPVNVQAYDSETKVNILPTDDDAPESHQASKRLKTEIYAEDDNSSVMLDVGDSTRYESSYEEGKLKTGDGLLKKKKKKDKKKHKHKHKHKHNKDKDKDRERKDKDKRDPQISRLQAERLPLRTRSARRTVATATACRP</sequence>
<evidence type="ECO:0000256" key="1">
    <source>
        <dbReference type="ARBA" id="ARBA00004123"/>
    </source>
</evidence>
<feature type="region of interest" description="Disordered" evidence="8">
    <location>
        <begin position="1023"/>
        <end position="1049"/>
    </location>
</feature>
<feature type="compositionally biased region" description="Basic and acidic residues" evidence="8">
    <location>
        <begin position="1183"/>
        <end position="1210"/>
    </location>
</feature>
<dbReference type="GeneID" id="108013398"/>
<evidence type="ECO:0000259" key="10">
    <source>
        <dbReference type="Pfam" id="PF25316"/>
    </source>
</evidence>
<evidence type="ECO:0000313" key="13">
    <source>
        <dbReference type="RefSeq" id="XP_070852843.1"/>
    </source>
</evidence>
<reference evidence="13" key="1">
    <citation type="submission" date="2025-08" db="UniProtKB">
        <authorList>
            <consortium name="RefSeq"/>
        </authorList>
    </citation>
    <scope>IDENTIFICATION</scope>
</reference>
<feature type="compositionally biased region" description="Low complexity" evidence="8">
    <location>
        <begin position="1218"/>
        <end position="1228"/>
    </location>
</feature>
<evidence type="ECO:0000256" key="2">
    <source>
        <dbReference type="ARBA" id="ARBA00010937"/>
    </source>
</evidence>
<keyword evidence="13" id="KW-0396">Initiation factor</keyword>
<keyword evidence="5" id="KW-0804">Transcription</keyword>
<name>A0ABM4TSA4_DROSZ</name>
<dbReference type="InterPro" id="IPR057991">
    <property type="entry name" value="TPR_TAF2_C"/>
</dbReference>